<dbReference type="AlphaFoldDB" id="T1B588"/>
<dbReference type="Gene3D" id="3.90.1150.10">
    <property type="entry name" value="Aspartate Aminotransferase, domain 1"/>
    <property type="match status" value="1"/>
</dbReference>
<reference evidence="3" key="2">
    <citation type="journal article" date="2014" name="ISME J.">
        <title>Microbial stratification in low pH oxic and suboxic macroscopic growths along an acid mine drainage.</title>
        <authorList>
            <person name="Mendez-Garcia C."/>
            <person name="Mesa V."/>
            <person name="Sprenger R.R."/>
            <person name="Richter M."/>
            <person name="Diez M.S."/>
            <person name="Solano J."/>
            <person name="Bargiela R."/>
            <person name="Golyshina O.V."/>
            <person name="Manteca A."/>
            <person name="Ramos J.L."/>
            <person name="Gallego J.R."/>
            <person name="Llorente I."/>
            <person name="Martins Dos Santos V.A."/>
            <person name="Jensen O.N."/>
            <person name="Pelaez A.I."/>
            <person name="Sanchez J."/>
            <person name="Ferrer M."/>
        </authorList>
    </citation>
    <scope>NUCLEOTIDE SEQUENCE</scope>
</reference>
<proteinExistence type="predicted"/>
<organism evidence="3">
    <name type="scientific">mine drainage metagenome</name>
    <dbReference type="NCBI Taxonomy" id="410659"/>
    <lineage>
        <taxon>unclassified sequences</taxon>
        <taxon>metagenomes</taxon>
        <taxon>ecological metagenomes</taxon>
    </lineage>
</organism>
<dbReference type="PANTHER" id="PTHR42684">
    <property type="entry name" value="ADENOSYLMETHIONINE-8-AMINO-7-OXONONANOATE AMINOTRANSFERASE"/>
    <property type="match status" value="1"/>
</dbReference>
<sequence>MGDQVTINETISDGIAVDDLRHASHAYSERARRNLWLQMSRMGSYSETNEVPIMVRGEGTWVYDANGTKYFDGLSGLFTNALGHGRTDIAAAAAEQMSEMAFFPL</sequence>
<dbReference type="PANTHER" id="PTHR42684:SF3">
    <property type="entry name" value="ADENOSYLMETHIONINE-8-AMINO-7-OXONONANOATE AMINOTRANSFERASE"/>
    <property type="match status" value="1"/>
</dbReference>
<dbReference type="GO" id="GO:0004015">
    <property type="term" value="F:adenosylmethionine-8-amino-7-oxononanoate transaminase activity"/>
    <property type="evidence" value="ECO:0007669"/>
    <property type="project" value="TreeGrafter"/>
</dbReference>
<dbReference type="InterPro" id="IPR015424">
    <property type="entry name" value="PyrdxlP-dep_Trfase"/>
</dbReference>
<evidence type="ECO:0000256" key="1">
    <source>
        <dbReference type="ARBA" id="ARBA00022576"/>
    </source>
</evidence>
<feature type="non-terminal residue" evidence="3">
    <location>
        <position position="105"/>
    </location>
</feature>
<keyword evidence="2 3" id="KW-0808">Transferase</keyword>
<accession>T1B588</accession>
<evidence type="ECO:0000313" key="3">
    <source>
        <dbReference type="EMBL" id="EQD49510.1"/>
    </source>
</evidence>
<evidence type="ECO:0000256" key="2">
    <source>
        <dbReference type="ARBA" id="ARBA00022679"/>
    </source>
</evidence>
<name>T1B588_9ZZZZ</name>
<reference evidence="3" key="1">
    <citation type="submission" date="2013-08" db="EMBL/GenBank/DDBJ databases">
        <authorList>
            <person name="Mendez C."/>
            <person name="Richter M."/>
            <person name="Ferrer M."/>
            <person name="Sanchez J."/>
        </authorList>
    </citation>
    <scope>NUCLEOTIDE SEQUENCE</scope>
</reference>
<comment type="caution">
    <text evidence="3">The sequence shown here is derived from an EMBL/GenBank/DDBJ whole genome shotgun (WGS) entry which is preliminary data.</text>
</comment>
<keyword evidence="1 3" id="KW-0032">Aminotransferase</keyword>
<gene>
    <name evidence="3" type="ORF">B1B_11598</name>
</gene>
<protein>
    <submittedName>
        <fullName evidence="3">Adenosylmethionine--8-amino-7-oxononanoate aminotransferase</fullName>
    </submittedName>
</protein>
<dbReference type="SUPFAM" id="SSF53383">
    <property type="entry name" value="PLP-dependent transferases"/>
    <property type="match status" value="1"/>
</dbReference>
<dbReference type="InterPro" id="IPR015422">
    <property type="entry name" value="PyrdxlP-dep_Trfase_small"/>
</dbReference>
<dbReference type="GO" id="GO:0009102">
    <property type="term" value="P:biotin biosynthetic process"/>
    <property type="evidence" value="ECO:0007669"/>
    <property type="project" value="TreeGrafter"/>
</dbReference>
<dbReference type="EMBL" id="AUZY01007550">
    <property type="protein sequence ID" value="EQD49510.1"/>
    <property type="molecule type" value="Genomic_DNA"/>
</dbReference>